<dbReference type="SUPFAM" id="SSF53756">
    <property type="entry name" value="UDP-Glycosyltransferase/glycogen phosphorylase"/>
    <property type="match status" value="1"/>
</dbReference>
<evidence type="ECO:0000259" key="1">
    <source>
        <dbReference type="Pfam" id="PF00534"/>
    </source>
</evidence>
<dbReference type="InterPro" id="IPR050194">
    <property type="entry name" value="Glycosyltransferase_grp1"/>
</dbReference>
<gene>
    <name evidence="3" type="ORF">A3A10_01555</name>
</gene>
<dbReference type="InterPro" id="IPR028098">
    <property type="entry name" value="Glyco_trans_4-like_N"/>
</dbReference>
<evidence type="ECO:0000313" key="3">
    <source>
        <dbReference type="EMBL" id="OHA16007.1"/>
    </source>
</evidence>
<reference evidence="3 4" key="1">
    <citation type="journal article" date="2016" name="Nat. Commun.">
        <title>Thousands of microbial genomes shed light on interconnected biogeochemical processes in an aquifer system.</title>
        <authorList>
            <person name="Anantharaman K."/>
            <person name="Brown C.T."/>
            <person name="Hug L.A."/>
            <person name="Sharon I."/>
            <person name="Castelle C.J."/>
            <person name="Probst A.J."/>
            <person name="Thomas B.C."/>
            <person name="Singh A."/>
            <person name="Wilkins M.J."/>
            <person name="Karaoz U."/>
            <person name="Brodie E.L."/>
            <person name="Williams K.H."/>
            <person name="Hubbard S.S."/>
            <person name="Banfield J.F."/>
        </authorList>
    </citation>
    <scope>NUCLEOTIDE SEQUENCE [LARGE SCALE GENOMIC DNA]</scope>
</reference>
<name>A0A1G2LWL6_9BACT</name>
<evidence type="ECO:0000259" key="2">
    <source>
        <dbReference type="Pfam" id="PF13439"/>
    </source>
</evidence>
<dbReference type="Pfam" id="PF13439">
    <property type="entry name" value="Glyco_transf_4"/>
    <property type="match status" value="1"/>
</dbReference>
<feature type="domain" description="Glycosyl transferase family 1" evidence="1">
    <location>
        <begin position="214"/>
        <end position="367"/>
    </location>
</feature>
<evidence type="ECO:0000313" key="4">
    <source>
        <dbReference type="Proteomes" id="UP000178116"/>
    </source>
</evidence>
<organism evidence="3 4">
    <name type="scientific">Candidatus Tagabacteria bacterium RIFCSPLOWO2_01_FULL_42_9</name>
    <dbReference type="NCBI Taxonomy" id="1802296"/>
    <lineage>
        <taxon>Bacteria</taxon>
        <taxon>Candidatus Tagaibacteriota</taxon>
    </lineage>
</organism>
<accession>A0A1G2LWL6</accession>
<dbReference type="PANTHER" id="PTHR45947:SF3">
    <property type="entry name" value="SULFOQUINOVOSYL TRANSFERASE SQD2"/>
    <property type="match status" value="1"/>
</dbReference>
<protein>
    <submittedName>
        <fullName evidence="3">Uncharacterized protein</fullName>
    </submittedName>
</protein>
<dbReference type="Gene3D" id="3.40.50.2000">
    <property type="entry name" value="Glycogen Phosphorylase B"/>
    <property type="match status" value="2"/>
</dbReference>
<comment type="caution">
    <text evidence="3">The sequence shown here is derived from an EMBL/GenBank/DDBJ whole genome shotgun (WGS) entry which is preliminary data.</text>
</comment>
<dbReference type="EMBL" id="MHRA01000006">
    <property type="protein sequence ID" value="OHA16007.1"/>
    <property type="molecule type" value="Genomic_DNA"/>
</dbReference>
<dbReference type="InterPro" id="IPR001296">
    <property type="entry name" value="Glyco_trans_1"/>
</dbReference>
<proteinExistence type="predicted"/>
<dbReference type="AlphaFoldDB" id="A0A1G2LWL6"/>
<dbReference type="Proteomes" id="UP000178116">
    <property type="component" value="Unassembled WGS sequence"/>
</dbReference>
<dbReference type="Pfam" id="PF00534">
    <property type="entry name" value="Glycos_transf_1"/>
    <property type="match status" value="1"/>
</dbReference>
<dbReference type="GO" id="GO:0016758">
    <property type="term" value="F:hexosyltransferase activity"/>
    <property type="evidence" value="ECO:0007669"/>
    <property type="project" value="TreeGrafter"/>
</dbReference>
<dbReference type="CDD" id="cd03801">
    <property type="entry name" value="GT4_PimA-like"/>
    <property type="match status" value="1"/>
</dbReference>
<dbReference type="PANTHER" id="PTHR45947">
    <property type="entry name" value="SULFOQUINOVOSYL TRANSFERASE SQD2"/>
    <property type="match status" value="1"/>
</dbReference>
<sequence length="398" mass="45806">MKILSIGSDKKLFDENSEVRQRVIEYAKFADELHVVILNQKSKISPRSREARQENQNLGNVFLYPTNSRTRWFYVLDAYKIGEQIIKKFKNSTSAGDSGYMLISTQDPFECGLAGYFLARRNKIPLQFQIHADFLSSYFWKEAFLNKIRVLLAKFLIPRANCIRVVSQRIKKSIVSSLDFQVSMIKVLPIFVDVKKIQEAPVKIDLRKKYPQFNFIILMASRIAKEKNIPLAINAFMEIVKKYPKTGLIIVGEGSRREALKLQIANRNLQKNVILESWIDDLASYYKTADLFLLTSNYEGYGMAIVEAMASGCPVVMTDVGLAGEVLIDKKDGIVIPIEDKEKLTEAILSLIKNSDLRNDLVKNAQKTLSFWPTKREYLNDYRDSWESCRRNERKQNS</sequence>
<feature type="domain" description="Glycosyltransferase subfamily 4-like N-terminal" evidence="2">
    <location>
        <begin position="45"/>
        <end position="195"/>
    </location>
</feature>